<dbReference type="AlphaFoldDB" id="A0A8J2PUN8"/>
<dbReference type="EMBL" id="CAJVCH010569953">
    <property type="protein sequence ID" value="CAG7833609.1"/>
    <property type="molecule type" value="Genomic_DNA"/>
</dbReference>
<sequence>MMRMRMMLMLMGMIWNKCSKNLTDYLLEIQRSRVSFLDDNSCEASPVMKNDATADPHHMDSLIIQMTLGIMMRLQSNQCNPYFIYMAFNIMQTSPQSRYFNNYCIHLLIVDLLLLQWLITHDQHPGFDVYLVPSVVELCAQN</sequence>
<keyword evidence="3" id="KW-1185">Reference proteome</keyword>
<evidence type="ECO:0000256" key="1">
    <source>
        <dbReference type="SAM" id="SignalP"/>
    </source>
</evidence>
<dbReference type="Proteomes" id="UP000708208">
    <property type="component" value="Unassembled WGS sequence"/>
</dbReference>
<accession>A0A8J2PUN8</accession>
<gene>
    <name evidence="2" type="ORF">AFUS01_LOCUS43215</name>
</gene>
<evidence type="ECO:0000313" key="2">
    <source>
        <dbReference type="EMBL" id="CAG7833609.1"/>
    </source>
</evidence>
<evidence type="ECO:0000313" key="3">
    <source>
        <dbReference type="Proteomes" id="UP000708208"/>
    </source>
</evidence>
<reference evidence="2" key="1">
    <citation type="submission" date="2021-06" db="EMBL/GenBank/DDBJ databases">
        <authorList>
            <person name="Hodson N. C."/>
            <person name="Mongue J. A."/>
            <person name="Jaron S. K."/>
        </authorList>
    </citation>
    <scope>NUCLEOTIDE SEQUENCE</scope>
</reference>
<organism evidence="2 3">
    <name type="scientific">Allacma fusca</name>
    <dbReference type="NCBI Taxonomy" id="39272"/>
    <lineage>
        <taxon>Eukaryota</taxon>
        <taxon>Metazoa</taxon>
        <taxon>Ecdysozoa</taxon>
        <taxon>Arthropoda</taxon>
        <taxon>Hexapoda</taxon>
        <taxon>Collembola</taxon>
        <taxon>Symphypleona</taxon>
        <taxon>Sminthuridae</taxon>
        <taxon>Allacma</taxon>
    </lineage>
</organism>
<proteinExistence type="predicted"/>
<keyword evidence="1" id="KW-0732">Signal</keyword>
<protein>
    <submittedName>
        <fullName evidence="2">Uncharacterized protein</fullName>
    </submittedName>
</protein>
<comment type="caution">
    <text evidence="2">The sequence shown here is derived from an EMBL/GenBank/DDBJ whole genome shotgun (WGS) entry which is preliminary data.</text>
</comment>
<feature type="chain" id="PRO_5035199906" evidence="1">
    <location>
        <begin position="20"/>
        <end position="142"/>
    </location>
</feature>
<feature type="signal peptide" evidence="1">
    <location>
        <begin position="1"/>
        <end position="19"/>
    </location>
</feature>
<name>A0A8J2PUN8_9HEXA</name>